<evidence type="ECO:0000313" key="5">
    <source>
        <dbReference type="Proteomes" id="UP000002009"/>
    </source>
</evidence>
<feature type="domain" description="EF-hand" evidence="3">
    <location>
        <begin position="375"/>
        <end position="410"/>
    </location>
</feature>
<dbReference type="OMA" id="RWESAIE"/>
<proteinExistence type="predicted"/>
<dbReference type="Pfam" id="PF13202">
    <property type="entry name" value="EF-hand_5"/>
    <property type="match status" value="1"/>
</dbReference>
<dbReference type="GO" id="GO:0005509">
    <property type="term" value="F:calcium ion binding"/>
    <property type="evidence" value="ECO:0007669"/>
    <property type="project" value="InterPro"/>
</dbReference>
<dbReference type="PROSITE" id="PS00018">
    <property type="entry name" value="EF_HAND_1"/>
    <property type="match status" value="1"/>
</dbReference>
<dbReference type="AlphaFoldDB" id="C1DZU9"/>
<feature type="region of interest" description="Disordered" evidence="2">
    <location>
        <begin position="480"/>
        <end position="509"/>
    </location>
</feature>
<gene>
    <name evidence="4" type="ORF">MICPUN_56413</name>
</gene>
<dbReference type="InterPro" id="IPR038781">
    <property type="entry name" value="C365.16-ike"/>
</dbReference>
<dbReference type="KEGG" id="mis:MICPUN_56413"/>
<dbReference type="Gene3D" id="1.10.238.10">
    <property type="entry name" value="EF-hand"/>
    <property type="match status" value="1"/>
</dbReference>
<dbReference type="InterPro" id="IPR011992">
    <property type="entry name" value="EF-hand-dom_pair"/>
</dbReference>
<dbReference type="InParanoid" id="C1DZU9"/>
<dbReference type="Proteomes" id="UP000002009">
    <property type="component" value="Chromosome 2"/>
</dbReference>
<organism evidence="4 5">
    <name type="scientific">Micromonas commoda (strain RCC299 / NOUM17 / CCMP2709)</name>
    <name type="common">Picoplanktonic green alga</name>
    <dbReference type="NCBI Taxonomy" id="296587"/>
    <lineage>
        <taxon>Eukaryota</taxon>
        <taxon>Viridiplantae</taxon>
        <taxon>Chlorophyta</taxon>
        <taxon>Mamiellophyceae</taxon>
        <taxon>Mamiellales</taxon>
        <taxon>Mamiellaceae</taxon>
        <taxon>Micromonas</taxon>
    </lineage>
</organism>
<accession>C1DZU9</accession>
<dbReference type="GO" id="GO:0005739">
    <property type="term" value="C:mitochondrion"/>
    <property type="evidence" value="ECO:0007669"/>
    <property type="project" value="TreeGrafter"/>
</dbReference>
<dbReference type="PROSITE" id="PS50222">
    <property type="entry name" value="EF_HAND_2"/>
    <property type="match status" value="2"/>
</dbReference>
<keyword evidence="1" id="KW-0106">Calcium</keyword>
<sequence length="509" mass="52865">MGGGGGGAFTPRTDDQLDLVPAGADAAVAIGSGCMAAASVAPFLMCVDRAVTAAAAGQTSSVWRGIVDNVSEFVRQPHRALRQPALWMVAGVYAGTYAAANLSDVVGERAHASANSKAAGKFTATTGANMLGGIAKDAAFARMFGAPAAGAGLVVPFASYGLFATRDALTVGGAFFLPNALSNALVASGQSKDESTASAVAQLVSPPLMQVVCTPLHLLALNMVNAPVATPMSRLGTLASSVTPALIARSLRMLPAYGVGGLLNSALTRRGRELALQYADAGAFDEDEELIVDYAAVEDLEGMFGDDRGENILHTFSRALYGDLHPQTLAEDIEFDEALWTFRWERLIQSSVSHQLAEMGGDTVGGCVVVGGDADVDAEVDAFVDRADTTRDGKLSVKELEELLQREKAAGVGWAAAALAWKDESKTHRRSIWSSSLASPEPVSLTAQAVAEGLMKAADEDKDGYVSAADIKSLLHRRVKEGEKGAGKKARLRRSGSKRDVANLAGAGG</sequence>
<protein>
    <recommendedName>
        <fullName evidence="3">EF-hand domain-containing protein</fullName>
    </recommendedName>
</protein>
<feature type="compositionally biased region" description="Basic residues" evidence="2">
    <location>
        <begin position="487"/>
        <end position="496"/>
    </location>
</feature>
<evidence type="ECO:0000259" key="3">
    <source>
        <dbReference type="PROSITE" id="PS50222"/>
    </source>
</evidence>
<dbReference type="InterPro" id="IPR018247">
    <property type="entry name" value="EF_Hand_1_Ca_BS"/>
</dbReference>
<evidence type="ECO:0000256" key="2">
    <source>
        <dbReference type="SAM" id="MobiDB-lite"/>
    </source>
</evidence>
<dbReference type="InterPro" id="IPR002048">
    <property type="entry name" value="EF_hand_dom"/>
</dbReference>
<dbReference type="EMBL" id="CP001323">
    <property type="protein sequence ID" value="ACO60712.1"/>
    <property type="molecule type" value="Genomic_DNA"/>
</dbReference>
<dbReference type="GeneID" id="8240649"/>
<name>C1DZU9_MICCC</name>
<dbReference type="RefSeq" id="XP_002499454.1">
    <property type="nucleotide sequence ID" value="XM_002499408.1"/>
</dbReference>
<feature type="domain" description="EF-hand" evidence="3">
    <location>
        <begin position="446"/>
        <end position="481"/>
    </location>
</feature>
<evidence type="ECO:0000313" key="4">
    <source>
        <dbReference type="EMBL" id="ACO60712.1"/>
    </source>
</evidence>
<dbReference type="PANTHER" id="PTHR37845">
    <property type="entry name" value="SEQUENCE ORPHAN"/>
    <property type="match status" value="1"/>
</dbReference>
<dbReference type="SUPFAM" id="SSF47473">
    <property type="entry name" value="EF-hand"/>
    <property type="match status" value="1"/>
</dbReference>
<reference evidence="4 5" key="1">
    <citation type="journal article" date="2009" name="Science">
        <title>Green evolution and dynamic adaptations revealed by genomes of the marine picoeukaryotes Micromonas.</title>
        <authorList>
            <person name="Worden A.Z."/>
            <person name="Lee J.H."/>
            <person name="Mock T."/>
            <person name="Rouze P."/>
            <person name="Simmons M.P."/>
            <person name="Aerts A.L."/>
            <person name="Allen A.E."/>
            <person name="Cuvelier M.L."/>
            <person name="Derelle E."/>
            <person name="Everett M.V."/>
            <person name="Foulon E."/>
            <person name="Grimwood J."/>
            <person name="Gundlach H."/>
            <person name="Henrissat B."/>
            <person name="Napoli C."/>
            <person name="McDonald S.M."/>
            <person name="Parker M.S."/>
            <person name="Rombauts S."/>
            <person name="Salamov A."/>
            <person name="Von Dassow P."/>
            <person name="Badger J.H."/>
            <person name="Coutinho P.M."/>
            <person name="Demir E."/>
            <person name="Dubchak I."/>
            <person name="Gentemann C."/>
            <person name="Eikrem W."/>
            <person name="Gready J.E."/>
            <person name="John U."/>
            <person name="Lanier W."/>
            <person name="Lindquist E.A."/>
            <person name="Lucas S."/>
            <person name="Mayer K.F."/>
            <person name="Moreau H."/>
            <person name="Not F."/>
            <person name="Otillar R."/>
            <person name="Panaud O."/>
            <person name="Pangilinan J."/>
            <person name="Paulsen I."/>
            <person name="Piegu B."/>
            <person name="Poliakov A."/>
            <person name="Robbens S."/>
            <person name="Schmutz J."/>
            <person name="Toulza E."/>
            <person name="Wyss T."/>
            <person name="Zelensky A."/>
            <person name="Zhou K."/>
            <person name="Armbrust E.V."/>
            <person name="Bhattacharya D."/>
            <person name="Goodenough U.W."/>
            <person name="Van de Peer Y."/>
            <person name="Grigoriev I.V."/>
        </authorList>
    </citation>
    <scope>NUCLEOTIDE SEQUENCE [LARGE SCALE GENOMIC DNA]</scope>
    <source>
        <strain evidence="5">RCC299 / NOUM17</strain>
    </source>
</reference>
<keyword evidence="5" id="KW-1185">Reference proteome</keyword>
<dbReference type="eggNOG" id="ENOG502QWAD">
    <property type="taxonomic scope" value="Eukaryota"/>
</dbReference>
<dbReference type="OrthoDB" id="275936at2759"/>
<evidence type="ECO:0000256" key="1">
    <source>
        <dbReference type="ARBA" id="ARBA00022837"/>
    </source>
</evidence>
<dbReference type="PANTHER" id="PTHR37845:SF1">
    <property type="entry name" value="SEQUENCE ORPHAN"/>
    <property type="match status" value="1"/>
</dbReference>